<evidence type="ECO:0000256" key="2">
    <source>
        <dbReference type="SAM" id="Phobius"/>
    </source>
</evidence>
<comment type="caution">
    <text evidence="3">The sequence shown here is derived from an EMBL/GenBank/DDBJ whole genome shotgun (WGS) entry which is preliminary data.</text>
</comment>
<dbReference type="AlphaFoldDB" id="A0A8H6CK91"/>
<feature type="region of interest" description="Disordered" evidence="1">
    <location>
        <begin position="73"/>
        <end position="156"/>
    </location>
</feature>
<accession>A0A8H6CK91</accession>
<dbReference type="GeneID" id="59338357"/>
<keyword evidence="2" id="KW-1133">Transmembrane helix</keyword>
<dbReference type="Proteomes" id="UP000593566">
    <property type="component" value="Unassembled WGS sequence"/>
</dbReference>
<name>A0A8H6CK91_9LECA</name>
<dbReference type="RefSeq" id="XP_037153638.1">
    <property type="nucleotide sequence ID" value="XM_037300821.1"/>
</dbReference>
<evidence type="ECO:0000313" key="3">
    <source>
        <dbReference type="EMBL" id="KAF6224771.1"/>
    </source>
</evidence>
<gene>
    <name evidence="3" type="ORF">HO133_009965</name>
</gene>
<protein>
    <submittedName>
        <fullName evidence="3">Uncharacterized protein</fullName>
    </submittedName>
</protein>
<evidence type="ECO:0000313" key="4">
    <source>
        <dbReference type="Proteomes" id="UP000593566"/>
    </source>
</evidence>
<proteinExistence type="predicted"/>
<organism evidence="3 4">
    <name type="scientific">Letharia lupina</name>
    <dbReference type="NCBI Taxonomy" id="560253"/>
    <lineage>
        <taxon>Eukaryota</taxon>
        <taxon>Fungi</taxon>
        <taxon>Dikarya</taxon>
        <taxon>Ascomycota</taxon>
        <taxon>Pezizomycotina</taxon>
        <taxon>Lecanoromycetes</taxon>
        <taxon>OSLEUM clade</taxon>
        <taxon>Lecanoromycetidae</taxon>
        <taxon>Lecanorales</taxon>
        <taxon>Lecanorineae</taxon>
        <taxon>Parmeliaceae</taxon>
        <taxon>Letharia</taxon>
    </lineage>
</organism>
<keyword evidence="2" id="KW-0812">Transmembrane</keyword>
<feature type="transmembrane region" description="Helical" evidence="2">
    <location>
        <begin position="16"/>
        <end position="34"/>
    </location>
</feature>
<dbReference type="EMBL" id="JACCJB010000008">
    <property type="protein sequence ID" value="KAF6224771.1"/>
    <property type="molecule type" value="Genomic_DNA"/>
</dbReference>
<evidence type="ECO:0000256" key="1">
    <source>
        <dbReference type="SAM" id="MobiDB-lite"/>
    </source>
</evidence>
<reference evidence="3 4" key="1">
    <citation type="journal article" date="2020" name="Genomics">
        <title>Complete, high-quality genomes from long-read metagenomic sequencing of two wolf lichen thalli reveals enigmatic genome architecture.</title>
        <authorList>
            <person name="McKenzie S.K."/>
            <person name="Walston R.F."/>
            <person name="Allen J.L."/>
        </authorList>
    </citation>
    <scope>NUCLEOTIDE SEQUENCE [LARGE SCALE GENOMIC DNA]</scope>
    <source>
        <strain evidence="3">WasteWater1</strain>
    </source>
</reference>
<keyword evidence="2" id="KW-0472">Membrane</keyword>
<sequence length="156" mass="16640">MPALPVPQQSDWNNNIYVLAVTRIFVMIGVAFLIKNLYNLMPTIWGTRSASIAAVVANGIDLEDIISESPVTMPGAVGSGPDQAANLTLGIRPPQPIYDPQNHEERSRVNARAPNEGTEASRPSTPAHAMPEQDVGVANEDPHFEEGMDAAVGLTG</sequence>
<keyword evidence="4" id="KW-1185">Reference proteome</keyword>